<dbReference type="OrthoDB" id="9814708at2"/>
<evidence type="ECO:0000256" key="2">
    <source>
        <dbReference type="ARBA" id="ARBA00022617"/>
    </source>
</evidence>
<keyword evidence="4" id="KW-0249">Electron transport</keyword>
<evidence type="ECO:0000313" key="10">
    <source>
        <dbReference type="Proteomes" id="UP000189800"/>
    </source>
</evidence>
<evidence type="ECO:0000256" key="1">
    <source>
        <dbReference type="ARBA" id="ARBA00022448"/>
    </source>
</evidence>
<dbReference type="SUPFAM" id="SSF46626">
    <property type="entry name" value="Cytochrome c"/>
    <property type="match status" value="1"/>
</dbReference>
<dbReference type="PANTHER" id="PTHR40942:SF2">
    <property type="entry name" value="CYTOCHROME-RELATED"/>
    <property type="match status" value="1"/>
</dbReference>
<evidence type="ECO:0000256" key="3">
    <source>
        <dbReference type="ARBA" id="ARBA00022723"/>
    </source>
</evidence>
<feature type="chain" id="PRO_5012594320" evidence="7">
    <location>
        <begin position="30"/>
        <end position="105"/>
    </location>
</feature>
<dbReference type="GO" id="GO:0005506">
    <property type="term" value="F:iron ion binding"/>
    <property type="evidence" value="ECO:0007669"/>
    <property type="project" value="InterPro"/>
</dbReference>
<dbReference type="InterPro" id="IPR002323">
    <property type="entry name" value="Cyt_CIE"/>
</dbReference>
<dbReference type="PRINTS" id="PR00607">
    <property type="entry name" value="CYTCHROMECIE"/>
</dbReference>
<dbReference type="Pfam" id="PF13442">
    <property type="entry name" value="Cytochrome_CBB3"/>
    <property type="match status" value="1"/>
</dbReference>
<keyword evidence="1" id="KW-0813">Transport</keyword>
<evidence type="ECO:0000313" key="9">
    <source>
        <dbReference type="EMBL" id="OOS23377.1"/>
    </source>
</evidence>
<dbReference type="GO" id="GO:0020037">
    <property type="term" value="F:heme binding"/>
    <property type="evidence" value="ECO:0007669"/>
    <property type="project" value="InterPro"/>
</dbReference>
<dbReference type="AlphaFoldDB" id="A0A1T0CM07"/>
<evidence type="ECO:0000256" key="4">
    <source>
        <dbReference type="ARBA" id="ARBA00022982"/>
    </source>
</evidence>
<dbReference type="PROSITE" id="PS51007">
    <property type="entry name" value="CYTC"/>
    <property type="match status" value="1"/>
</dbReference>
<dbReference type="GO" id="GO:0009055">
    <property type="term" value="F:electron transfer activity"/>
    <property type="evidence" value="ECO:0007669"/>
    <property type="project" value="InterPro"/>
</dbReference>
<sequence>MHKENLVKQLSLMATLLCVAVGVGAQASADVASTYQKSCAACHDSGNLSAPKKGDTQVWQKLKTQKGMDGLVKSTRQGMPQMPAMGLCQTCSDKEFAELIDYMSK</sequence>
<proteinExistence type="predicted"/>
<evidence type="ECO:0000256" key="6">
    <source>
        <dbReference type="PROSITE-ProRule" id="PRU00433"/>
    </source>
</evidence>
<reference evidence="9 10" key="1">
    <citation type="submission" date="2017-02" db="EMBL/GenBank/DDBJ databases">
        <title>Draft genome sequence of Moraxella pluranimalium CCUG 54913T type strain.</title>
        <authorList>
            <person name="Salva-Serra F."/>
            <person name="Engstrom-Jakobsson H."/>
            <person name="Thorell K."/>
            <person name="Jaen-Luchoro D."/>
            <person name="Gonzales-Siles L."/>
            <person name="Karlsson R."/>
            <person name="Yazdan S."/>
            <person name="Boulund F."/>
            <person name="Johnning A."/>
            <person name="Engstrand L."/>
            <person name="Kristiansson E."/>
            <person name="Moore E."/>
        </authorList>
    </citation>
    <scope>NUCLEOTIDE SEQUENCE [LARGE SCALE GENOMIC DNA]</scope>
    <source>
        <strain evidence="9 10">CCUG 54913</strain>
    </source>
</reference>
<feature type="signal peptide" evidence="7">
    <location>
        <begin position="1"/>
        <end position="29"/>
    </location>
</feature>
<feature type="domain" description="Cytochrome c" evidence="8">
    <location>
        <begin position="19"/>
        <end position="105"/>
    </location>
</feature>
<keyword evidence="10" id="KW-1185">Reference proteome</keyword>
<comment type="caution">
    <text evidence="9">The sequence shown here is derived from an EMBL/GenBank/DDBJ whole genome shotgun (WGS) entry which is preliminary data.</text>
</comment>
<keyword evidence="5 6" id="KW-0408">Iron</keyword>
<dbReference type="PANTHER" id="PTHR40942">
    <property type="match status" value="1"/>
</dbReference>
<protein>
    <submittedName>
        <fullName evidence="9">Cytochrome c5 family protein</fullName>
    </submittedName>
</protein>
<evidence type="ECO:0000259" key="8">
    <source>
        <dbReference type="PROSITE" id="PS51007"/>
    </source>
</evidence>
<keyword evidence="7" id="KW-0732">Signal</keyword>
<dbReference type="EMBL" id="MUYU01000017">
    <property type="protein sequence ID" value="OOS23377.1"/>
    <property type="molecule type" value="Genomic_DNA"/>
</dbReference>
<dbReference type="Gene3D" id="1.10.760.10">
    <property type="entry name" value="Cytochrome c-like domain"/>
    <property type="match status" value="1"/>
</dbReference>
<keyword evidence="2 6" id="KW-0349">Heme</keyword>
<keyword evidence="3 6" id="KW-0479">Metal-binding</keyword>
<accession>A0A1T0CM07</accession>
<organism evidence="9 10">
    <name type="scientific">Moraxella pluranimalium</name>
    <dbReference type="NCBI Taxonomy" id="470453"/>
    <lineage>
        <taxon>Bacteria</taxon>
        <taxon>Pseudomonadati</taxon>
        <taxon>Pseudomonadota</taxon>
        <taxon>Gammaproteobacteria</taxon>
        <taxon>Moraxellales</taxon>
        <taxon>Moraxellaceae</taxon>
        <taxon>Moraxella</taxon>
    </lineage>
</organism>
<evidence type="ECO:0000256" key="7">
    <source>
        <dbReference type="SAM" id="SignalP"/>
    </source>
</evidence>
<dbReference type="STRING" id="470453.B0680_07340"/>
<name>A0A1T0CM07_9GAMM</name>
<gene>
    <name evidence="9" type="ORF">B0680_07340</name>
</gene>
<dbReference type="Proteomes" id="UP000189800">
    <property type="component" value="Unassembled WGS sequence"/>
</dbReference>
<evidence type="ECO:0000256" key="5">
    <source>
        <dbReference type="ARBA" id="ARBA00023004"/>
    </source>
</evidence>
<dbReference type="InterPro" id="IPR036909">
    <property type="entry name" value="Cyt_c-like_dom_sf"/>
</dbReference>
<dbReference type="InterPro" id="IPR009056">
    <property type="entry name" value="Cyt_c-like_dom"/>
</dbReference>